<dbReference type="Gene3D" id="3.30.420.10">
    <property type="entry name" value="Ribonuclease H-like superfamily/Ribonuclease H"/>
    <property type="match status" value="1"/>
</dbReference>
<dbReference type="Pfam" id="PF09299">
    <property type="entry name" value="Mu-transpos_C"/>
    <property type="match status" value="1"/>
</dbReference>
<evidence type="ECO:0000256" key="1">
    <source>
        <dbReference type="SAM" id="MobiDB-lite"/>
    </source>
</evidence>
<reference evidence="4" key="1">
    <citation type="journal article" date="2021" name="Antimicrob. Agents Chemother.">
        <title>Epidemic territorial spread of IncP-2-type VIM-2 carbapenemase-encoding megaplasmids in nosocomial Pseudomonas aeruginosa populations.</title>
        <authorList>
            <person name="Urbanowicz P."/>
            <person name="Bitar I."/>
            <person name="Izdebski R."/>
            <person name="Baraniak A."/>
            <person name="Literacka E."/>
            <person name="Hrabak J."/>
            <person name="Gniadkowski M."/>
        </authorList>
    </citation>
    <scope>NUCLEOTIDE SEQUENCE</scope>
    <source>
        <strain evidence="4">NMI2635/08</strain>
        <strain evidence="3">NMI3438/07</strain>
        <plasmid evidence="3">pPUV-6</plasmid>
        <plasmid evidence="4">pPUV-8</plasmid>
    </source>
</reference>
<protein>
    <submittedName>
        <fullName evidence="4">DDE-type integrase/transposase/recombinase</fullName>
    </submittedName>
</protein>
<geneLocation type="plasmid" evidence="4">
    <name>pPUV-8</name>
</geneLocation>
<dbReference type="GO" id="GO:0003676">
    <property type="term" value="F:nucleic acid binding"/>
    <property type="evidence" value="ECO:0007669"/>
    <property type="project" value="InterPro"/>
</dbReference>
<dbReference type="InterPro" id="IPR015378">
    <property type="entry name" value="Transposase-like_Mu_C"/>
</dbReference>
<dbReference type="InterPro" id="IPR001584">
    <property type="entry name" value="Integrase_cat-core"/>
</dbReference>
<feature type="region of interest" description="Disordered" evidence="1">
    <location>
        <begin position="573"/>
        <end position="635"/>
    </location>
</feature>
<dbReference type="SUPFAM" id="SSF53098">
    <property type="entry name" value="Ribonuclease H-like"/>
    <property type="match status" value="1"/>
</dbReference>
<keyword evidence="4" id="KW-0614">Plasmid</keyword>
<proteinExistence type="predicted"/>
<evidence type="ECO:0000313" key="4">
    <source>
        <dbReference type="EMBL" id="QOJ65949.1"/>
    </source>
</evidence>
<dbReference type="InterPro" id="IPR036397">
    <property type="entry name" value="RNaseH_sf"/>
</dbReference>
<dbReference type="EMBL" id="MT732184">
    <property type="protein sequence ID" value="QOJ64855.1"/>
    <property type="molecule type" value="Genomic_DNA"/>
</dbReference>
<geneLocation type="plasmid" evidence="3">
    <name>pPUV-6</name>
</geneLocation>
<dbReference type="PROSITE" id="PS50994">
    <property type="entry name" value="INTEGRASE"/>
    <property type="match status" value="1"/>
</dbReference>
<accession>A0A7M3A8Z8</accession>
<feature type="compositionally biased region" description="Basic and acidic residues" evidence="1">
    <location>
        <begin position="573"/>
        <end position="582"/>
    </location>
</feature>
<dbReference type="AlphaFoldDB" id="A0A7M3A8Z8"/>
<sequence>MVFGELGMTSATVTIHAGAVISYFGRTFCVRKLISPEEVLATDVAAGEDQLLKLSDITRSFGEVADQEAERLDLVSIPEDDWQDAMERYRALAPLLGLPSRTAAHVKVVADELLVSVATVYRWLDRVERAGSVSCLLRKRRSDAGVRRLDARVEQVIKEVILSDYLTELKKSPTAVTRVIGTRCRSEGLPVPSKVAVLARIDAILPEERARKREGRNAALVHRAIKGSMPGVDTLYSVWQIDHTPADVMLVDEIDRIAIGKPWITMAIDVFSRMVVGWYISFDPPGALATGLCISNAILPKDEILGRLGVNFPWVCQGKPAIIQADNAREFHGEMLQEASQEHGFDMKFRKLKKPNYGAHIERLFGTFAERIHELDGTTFSNTVEKGDYKSEKNATMTLVEFERWFANLILGEYHHDVHSTLGVPPIERYREGLFGSDKFPGLGMMRMASDPYKLRIDFMPVLRRTIQTYGVVSDFIYYHDPVLDKWIGAPEPGNKRKAREFIFRYDPRDISHLIFWDPQLRQYFRIPYRNTAYPRISLWELKAIKAFMKDRGLKLENEEQIFLARKEMQRIEEQARSDTRSRRAGKQPVETRKKRMTTERNRMHKVLPPVPLPSDRVAPLPVDPSGLSSVPSTAKDMIDDFSHLTPFEER</sequence>
<dbReference type="EMBL" id="MT732186">
    <property type="protein sequence ID" value="QOJ65949.1"/>
    <property type="molecule type" value="Genomic_DNA"/>
</dbReference>
<organism evidence="4">
    <name type="scientific">Pseudomonas aeruginosa</name>
    <dbReference type="NCBI Taxonomy" id="287"/>
    <lineage>
        <taxon>Bacteria</taxon>
        <taxon>Pseudomonadati</taxon>
        <taxon>Pseudomonadota</taxon>
        <taxon>Gammaproteobacteria</taxon>
        <taxon>Pseudomonadales</taxon>
        <taxon>Pseudomonadaceae</taxon>
        <taxon>Pseudomonas</taxon>
    </lineage>
</organism>
<dbReference type="GO" id="GO:0015074">
    <property type="term" value="P:DNA integration"/>
    <property type="evidence" value="ECO:0007669"/>
    <property type="project" value="InterPro"/>
</dbReference>
<name>A0A7M3A8Z8_PSEAI</name>
<evidence type="ECO:0000313" key="3">
    <source>
        <dbReference type="EMBL" id="QOJ64855.1"/>
    </source>
</evidence>
<evidence type="ECO:0000259" key="2">
    <source>
        <dbReference type="PROSITE" id="PS50994"/>
    </source>
</evidence>
<feature type="domain" description="Integrase catalytic" evidence="2">
    <location>
        <begin position="226"/>
        <end position="434"/>
    </location>
</feature>
<dbReference type="InterPro" id="IPR012337">
    <property type="entry name" value="RNaseH-like_sf"/>
</dbReference>